<dbReference type="KEGG" id="sgn:SGRA_2381"/>
<proteinExistence type="predicted"/>
<accession>H6L4T5</accession>
<sequence length="341" mass="36307">MKGLQLTLFLALSLFVGQQLFAQATTTCNNRTAPEVQTGINSYDVGGTVWTPAPPMSIQGVGFANVEYLIVKKGTCALDSARTACDTTNGGGDVIIGTDADGILDPATLSRYGVTVAPGDTFGMIAIGYDMGQVQTLLDSILNGQSAPPFVSPCCDIFNVSNATMGFCDTLSNLGITSVNDINTLSDVLTVFDAFTDAQLSAPALISYMNLVNSYATTVNDVECGDLTDNVLICYGLNPSQVHYYRTSTTVATTHIDGLNAFSVFPNPAAGDVQLFLDLQEEQDLQINIYNSLGQRLHSQNLGKQMGQQQFQLPTAQFTAGIYLIEINNGSASSTQKVILR</sequence>
<dbReference type="EMBL" id="CP002831">
    <property type="protein sequence ID" value="AFC25110.1"/>
    <property type="molecule type" value="Genomic_DNA"/>
</dbReference>
<dbReference type="RefSeq" id="WP_015692725.1">
    <property type="nucleotide sequence ID" value="NC_016940.1"/>
</dbReference>
<dbReference type="OrthoDB" id="1489775at2"/>
<evidence type="ECO:0000313" key="4">
    <source>
        <dbReference type="Proteomes" id="UP000007519"/>
    </source>
</evidence>
<dbReference type="InterPro" id="IPR026444">
    <property type="entry name" value="Secre_tail"/>
</dbReference>
<dbReference type="HOGENOM" id="CLU_813518_0_0_10"/>
<organism evidence="3 4">
    <name type="scientific">Saprospira grandis (strain Lewin)</name>
    <dbReference type="NCBI Taxonomy" id="984262"/>
    <lineage>
        <taxon>Bacteria</taxon>
        <taxon>Pseudomonadati</taxon>
        <taxon>Bacteroidota</taxon>
        <taxon>Saprospiria</taxon>
        <taxon>Saprospirales</taxon>
        <taxon>Saprospiraceae</taxon>
        <taxon>Saprospira</taxon>
    </lineage>
</organism>
<evidence type="ECO:0000256" key="1">
    <source>
        <dbReference type="SAM" id="SignalP"/>
    </source>
</evidence>
<protein>
    <submittedName>
        <fullName evidence="3">Secreted protein</fullName>
    </submittedName>
</protein>
<evidence type="ECO:0000313" key="3">
    <source>
        <dbReference type="EMBL" id="AFC25110.1"/>
    </source>
</evidence>
<gene>
    <name evidence="3" type="ordered locus">SGRA_2381</name>
</gene>
<dbReference type="STRING" id="984262.SGRA_2381"/>
<dbReference type="AlphaFoldDB" id="H6L4T5"/>
<dbReference type="NCBIfam" id="TIGR04183">
    <property type="entry name" value="Por_Secre_tail"/>
    <property type="match status" value="1"/>
</dbReference>
<dbReference type="Proteomes" id="UP000007519">
    <property type="component" value="Chromosome"/>
</dbReference>
<keyword evidence="1" id="KW-0732">Signal</keyword>
<reference evidence="3 4" key="1">
    <citation type="journal article" date="2012" name="Stand. Genomic Sci.">
        <title>Complete genome sequencing and analysis of Saprospira grandis str. Lewin, a predatory marine bacterium.</title>
        <authorList>
            <person name="Saw J.H."/>
            <person name="Yuryev A."/>
            <person name="Kanbe M."/>
            <person name="Hou S."/>
            <person name="Young A.G."/>
            <person name="Aizawa S."/>
            <person name="Alam M."/>
        </authorList>
    </citation>
    <scope>NUCLEOTIDE SEQUENCE [LARGE SCALE GENOMIC DNA]</scope>
    <source>
        <strain evidence="3 4">Lewin</strain>
    </source>
</reference>
<dbReference type="Pfam" id="PF18962">
    <property type="entry name" value="Por_Secre_tail"/>
    <property type="match status" value="1"/>
</dbReference>
<feature type="chain" id="PRO_5003603947" evidence="1">
    <location>
        <begin position="23"/>
        <end position="341"/>
    </location>
</feature>
<keyword evidence="4" id="KW-1185">Reference proteome</keyword>
<feature type="signal peptide" evidence="1">
    <location>
        <begin position="1"/>
        <end position="22"/>
    </location>
</feature>
<evidence type="ECO:0000259" key="2">
    <source>
        <dbReference type="Pfam" id="PF18962"/>
    </source>
</evidence>
<feature type="domain" description="Secretion system C-terminal sorting" evidence="2">
    <location>
        <begin position="264"/>
        <end position="339"/>
    </location>
</feature>
<dbReference type="eggNOG" id="COG3291">
    <property type="taxonomic scope" value="Bacteria"/>
</dbReference>
<name>H6L4T5_SAPGL</name>